<dbReference type="AlphaFoldDB" id="A0A1H4FV42"/>
<feature type="domain" description="HTH cro/C1-type" evidence="1">
    <location>
        <begin position="56"/>
        <end position="90"/>
    </location>
</feature>
<proteinExistence type="predicted"/>
<dbReference type="EMBL" id="FNRQ01000005">
    <property type="protein sequence ID" value="SEB00967.1"/>
    <property type="molecule type" value="Genomic_DNA"/>
</dbReference>
<name>A0A1H4FV42_9BURK</name>
<dbReference type="CDD" id="cd00093">
    <property type="entry name" value="HTH_XRE"/>
    <property type="match status" value="1"/>
</dbReference>
<dbReference type="Gene3D" id="1.10.260.40">
    <property type="entry name" value="lambda repressor-like DNA-binding domains"/>
    <property type="match status" value="1"/>
</dbReference>
<dbReference type="Proteomes" id="UP000198638">
    <property type="component" value="Unassembled WGS sequence"/>
</dbReference>
<organism evidence="2 3">
    <name type="scientific">Paraburkholderia sartisoli</name>
    <dbReference type="NCBI Taxonomy" id="83784"/>
    <lineage>
        <taxon>Bacteria</taxon>
        <taxon>Pseudomonadati</taxon>
        <taxon>Pseudomonadota</taxon>
        <taxon>Betaproteobacteria</taxon>
        <taxon>Burkholderiales</taxon>
        <taxon>Burkholderiaceae</taxon>
        <taxon>Paraburkholderia</taxon>
    </lineage>
</organism>
<keyword evidence="3" id="KW-1185">Reference proteome</keyword>
<dbReference type="SUPFAM" id="SSF47413">
    <property type="entry name" value="lambda repressor-like DNA-binding domains"/>
    <property type="match status" value="1"/>
</dbReference>
<sequence length="165" mass="18128">MGTGRNGTISCMPTIEEKTAFAERLKFAMNRAPEKLRGGTDLALHFNLRHRGAQPVSPQTVHKWLSARTIPTNDKLQTLAEWFKVDLHWLHYGPAPVEASRAVPGPLPPASATGLSAEALELSAKIEALKPHHRYLIHELVAQFYGDACNRLSVKSPPPPPGDSR</sequence>
<evidence type="ECO:0000259" key="1">
    <source>
        <dbReference type="PROSITE" id="PS50943"/>
    </source>
</evidence>
<evidence type="ECO:0000313" key="3">
    <source>
        <dbReference type="Proteomes" id="UP000198638"/>
    </source>
</evidence>
<reference evidence="3" key="1">
    <citation type="submission" date="2016-10" db="EMBL/GenBank/DDBJ databases">
        <authorList>
            <person name="Varghese N."/>
            <person name="Submissions S."/>
        </authorList>
    </citation>
    <scope>NUCLEOTIDE SEQUENCE [LARGE SCALE GENOMIC DNA]</scope>
    <source>
        <strain evidence="3">LMG 24000</strain>
    </source>
</reference>
<accession>A0A1H4FV42</accession>
<evidence type="ECO:0000313" key="2">
    <source>
        <dbReference type="EMBL" id="SEB00967.1"/>
    </source>
</evidence>
<gene>
    <name evidence="2" type="ORF">SAMN05192564_105107</name>
</gene>
<dbReference type="InterPro" id="IPR001387">
    <property type="entry name" value="Cro/C1-type_HTH"/>
</dbReference>
<dbReference type="PROSITE" id="PS50943">
    <property type="entry name" value="HTH_CROC1"/>
    <property type="match status" value="1"/>
</dbReference>
<protein>
    <recommendedName>
        <fullName evidence="1">HTH cro/C1-type domain-containing protein</fullName>
    </recommendedName>
</protein>
<dbReference type="GO" id="GO:0003677">
    <property type="term" value="F:DNA binding"/>
    <property type="evidence" value="ECO:0007669"/>
    <property type="project" value="InterPro"/>
</dbReference>
<dbReference type="STRING" id="83784.SAMN05192564_105107"/>
<dbReference type="InterPro" id="IPR010982">
    <property type="entry name" value="Lambda_DNA-bd_dom_sf"/>
</dbReference>